<dbReference type="SUPFAM" id="SSF109604">
    <property type="entry name" value="HD-domain/PDEase-like"/>
    <property type="match status" value="1"/>
</dbReference>
<accession>A0A0C1R295</accession>
<evidence type="ECO:0000313" key="3">
    <source>
        <dbReference type="Proteomes" id="UP000031366"/>
    </source>
</evidence>
<name>A0A0C1R295_9CLOT</name>
<dbReference type="AlphaFoldDB" id="A0A0C1R295"/>
<reference evidence="2 3" key="1">
    <citation type="journal article" date="2015" name="Infect. Genet. Evol.">
        <title>Genomic sequences of six botulinum neurotoxin-producing strains representing three clostridial species illustrate the mobility and diversity of botulinum neurotoxin genes.</title>
        <authorList>
            <person name="Smith T.J."/>
            <person name="Hill K.K."/>
            <person name="Xie G."/>
            <person name="Foley B.T."/>
            <person name="Williamson C.H."/>
            <person name="Foster J.T."/>
            <person name="Johnson S.L."/>
            <person name="Chertkov O."/>
            <person name="Teshima H."/>
            <person name="Gibbons H.S."/>
            <person name="Johnsky L.A."/>
            <person name="Karavis M.A."/>
            <person name="Smith L.A."/>
        </authorList>
    </citation>
    <scope>NUCLEOTIDE SEQUENCE [LARGE SCALE GENOMIC DNA]</scope>
    <source>
        <strain evidence="2 3">CDC 2741</strain>
    </source>
</reference>
<evidence type="ECO:0000259" key="1">
    <source>
        <dbReference type="SMART" id="SM00471"/>
    </source>
</evidence>
<evidence type="ECO:0000313" key="2">
    <source>
        <dbReference type="EMBL" id="KIE44576.1"/>
    </source>
</evidence>
<gene>
    <name evidence="2" type="ORF">U732_378</name>
</gene>
<dbReference type="RefSeq" id="WP_145953103.1">
    <property type="nucleotide sequence ID" value="NZ_AYSO01000020.1"/>
</dbReference>
<dbReference type="Pfam" id="PF01966">
    <property type="entry name" value="HD"/>
    <property type="match status" value="1"/>
</dbReference>
<proteinExistence type="predicted"/>
<dbReference type="InterPro" id="IPR003607">
    <property type="entry name" value="HD/PDEase_dom"/>
</dbReference>
<dbReference type="InterPro" id="IPR006674">
    <property type="entry name" value="HD_domain"/>
</dbReference>
<sequence length="206" mass="23705">MKNNILSSVPTLEEAKLILKEAEGLNPGPWVEHSKYTGQAARLIAENIEGLNSEVAEVLGMLHDIGRRVGVYKIRHSIDGYNYAMEKGYSLLARVCITHSFPYKNINIILDEWDSTEENFNFLKKYLEEVEFDDYDKLIQLCDALALPSGFCLLEKRMVDVALRYGVNELTIPKWKATFQLKDYFEEKMNKSIYNVLPNIAQNTFK</sequence>
<feature type="domain" description="HD/PDEase" evidence="1">
    <location>
        <begin position="26"/>
        <end position="157"/>
    </location>
</feature>
<organism evidence="2 3">
    <name type="scientific">Clostridium argentinense CDC 2741</name>
    <dbReference type="NCBI Taxonomy" id="1418104"/>
    <lineage>
        <taxon>Bacteria</taxon>
        <taxon>Bacillati</taxon>
        <taxon>Bacillota</taxon>
        <taxon>Clostridia</taxon>
        <taxon>Eubacteriales</taxon>
        <taxon>Clostridiaceae</taxon>
        <taxon>Clostridium</taxon>
    </lineage>
</organism>
<keyword evidence="3" id="KW-1185">Reference proteome</keyword>
<dbReference type="EMBL" id="AYSO01000020">
    <property type="protein sequence ID" value="KIE44576.1"/>
    <property type="molecule type" value="Genomic_DNA"/>
</dbReference>
<dbReference type="CDD" id="cd00077">
    <property type="entry name" value="HDc"/>
    <property type="match status" value="1"/>
</dbReference>
<dbReference type="Gene3D" id="1.10.3210.10">
    <property type="entry name" value="Hypothetical protein af1432"/>
    <property type="match status" value="1"/>
</dbReference>
<dbReference type="Proteomes" id="UP000031366">
    <property type="component" value="Unassembled WGS sequence"/>
</dbReference>
<dbReference type="OrthoDB" id="9794480at2"/>
<dbReference type="SMART" id="SM00471">
    <property type="entry name" value="HDc"/>
    <property type="match status" value="1"/>
</dbReference>
<comment type="caution">
    <text evidence="2">The sequence shown here is derived from an EMBL/GenBank/DDBJ whole genome shotgun (WGS) entry which is preliminary data.</text>
</comment>
<protein>
    <submittedName>
        <fullName evidence="2">HD domain protein</fullName>
    </submittedName>
</protein>